<dbReference type="Proteomes" id="UP001482620">
    <property type="component" value="Unassembled WGS sequence"/>
</dbReference>
<feature type="signal peptide" evidence="1">
    <location>
        <begin position="1"/>
        <end position="16"/>
    </location>
</feature>
<gene>
    <name evidence="2" type="ORF">ILYODFUR_033173</name>
</gene>
<reference evidence="2 3" key="1">
    <citation type="submission" date="2021-06" db="EMBL/GenBank/DDBJ databases">
        <authorList>
            <person name="Palmer J.M."/>
        </authorList>
    </citation>
    <scope>NUCLEOTIDE SEQUENCE [LARGE SCALE GENOMIC DNA]</scope>
    <source>
        <strain evidence="3">if_2019</strain>
        <tissue evidence="2">Muscle</tissue>
    </source>
</reference>
<evidence type="ECO:0000313" key="2">
    <source>
        <dbReference type="EMBL" id="MEQ2234599.1"/>
    </source>
</evidence>
<evidence type="ECO:0000313" key="3">
    <source>
        <dbReference type="Proteomes" id="UP001482620"/>
    </source>
</evidence>
<sequence length="121" mass="13758">MIQLLMFFLLLYSAPAFLECYSLFSCVVTVHSSRFVMCPDEIIYLPCSFAQGASDCVFTHSKPFRFSLCFSLMNLGLHKLIFYENRQSPLRSGLHWSLRAEEKTSSLGTVCPVSPFMLRPG</sequence>
<keyword evidence="1" id="KW-0732">Signal</keyword>
<keyword evidence="3" id="KW-1185">Reference proteome</keyword>
<feature type="chain" id="PRO_5047457738" description="Secreted protein" evidence="1">
    <location>
        <begin position="17"/>
        <end position="121"/>
    </location>
</feature>
<evidence type="ECO:0008006" key="4">
    <source>
        <dbReference type="Google" id="ProtNLM"/>
    </source>
</evidence>
<evidence type="ECO:0000256" key="1">
    <source>
        <dbReference type="SAM" id="SignalP"/>
    </source>
</evidence>
<name>A0ABV0TQ05_9TELE</name>
<comment type="caution">
    <text evidence="2">The sequence shown here is derived from an EMBL/GenBank/DDBJ whole genome shotgun (WGS) entry which is preliminary data.</text>
</comment>
<organism evidence="2 3">
    <name type="scientific">Ilyodon furcidens</name>
    <name type="common">goldbreast splitfin</name>
    <dbReference type="NCBI Taxonomy" id="33524"/>
    <lineage>
        <taxon>Eukaryota</taxon>
        <taxon>Metazoa</taxon>
        <taxon>Chordata</taxon>
        <taxon>Craniata</taxon>
        <taxon>Vertebrata</taxon>
        <taxon>Euteleostomi</taxon>
        <taxon>Actinopterygii</taxon>
        <taxon>Neopterygii</taxon>
        <taxon>Teleostei</taxon>
        <taxon>Neoteleostei</taxon>
        <taxon>Acanthomorphata</taxon>
        <taxon>Ovalentaria</taxon>
        <taxon>Atherinomorphae</taxon>
        <taxon>Cyprinodontiformes</taxon>
        <taxon>Goodeidae</taxon>
        <taxon>Ilyodon</taxon>
    </lineage>
</organism>
<accession>A0ABV0TQ05</accession>
<protein>
    <recommendedName>
        <fullName evidence="4">Secreted protein</fullName>
    </recommendedName>
</protein>
<dbReference type="EMBL" id="JAHRIQ010040330">
    <property type="protein sequence ID" value="MEQ2234599.1"/>
    <property type="molecule type" value="Genomic_DNA"/>
</dbReference>
<proteinExistence type="predicted"/>